<evidence type="ECO:0000313" key="2">
    <source>
        <dbReference type="Proteomes" id="UP000249661"/>
    </source>
</evidence>
<dbReference type="EMBL" id="KZ824984">
    <property type="protein sequence ID" value="RAH66202.1"/>
    <property type="molecule type" value="Genomic_DNA"/>
</dbReference>
<proteinExistence type="predicted"/>
<accession>A0ACD1GY19</accession>
<evidence type="ECO:0000313" key="1">
    <source>
        <dbReference type="EMBL" id="RAH66202.1"/>
    </source>
</evidence>
<protein>
    <submittedName>
        <fullName evidence="1">Uncharacterized protein</fullName>
    </submittedName>
</protein>
<reference evidence="1" key="1">
    <citation type="submission" date="2018-02" db="EMBL/GenBank/DDBJ databases">
        <title>The genomes of Aspergillus section Nigri reveals drivers in fungal speciation.</title>
        <authorList>
            <consortium name="DOE Joint Genome Institute"/>
            <person name="Vesth T.C."/>
            <person name="Nybo J."/>
            <person name="Theobald S."/>
            <person name="Brandl J."/>
            <person name="Frisvad J.C."/>
            <person name="Nielsen K.F."/>
            <person name="Lyhne E.K."/>
            <person name="Kogle M.E."/>
            <person name="Kuo A."/>
            <person name="Riley R."/>
            <person name="Clum A."/>
            <person name="Nolan M."/>
            <person name="Lipzen A."/>
            <person name="Salamov A."/>
            <person name="Henrissat B."/>
            <person name="Wiebenga A."/>
            <person name="De vries R.P."/>
            <person name="Grigoriev I.V."/>
            <person name="Mortensen U.H."/>
            <person name="Andersen M.R."/>
            <person name="Baker S.E."/>
        </authorList>
    </citation>
    <scope>NUCLEOTIDE SEQUENCE</scope>
    <source>
        <strain evidence="1">CBS 121060</strain>
    </source>
</reference>
<name>A0ACD1GY19_9EURO</name>
<sequence length="1002" mass="111188">MDEQPLGALQYGHLGRPTYNPETQTWLFSRTLASSKLPEPKEMPSLARLTSSYAGVNKHTVKSPSTASQTSLIENKGLLPQVYPELAACWPLASDENTSHIITTASEICDPSASALLDFGYAVDLENGESGTRGVPIAVIASGECGNVVSFRKLEEDAIELRQEATAKARVPSIGDVEKVDWFVGGAAIRQICFARTVEEQATWIAVRSPQFTAIFRPQYHRNPVPTPVARLSDYTLSNECRMSHLDANPVVEISISQTGGFAHADVTFNPWYQKQLGIVDVRGRWSVWDVSGRYNKNKSSWMTTCVRNGSLPWLDIDEGQGDDRPRHDGWAAIEWVGDVNSFIVCDRRCPMLYRTRDGQVYPYSIELGLKRKSEWILDVKRSASNVSHVFILTTSRIFWLALAPESGSDTSDSRPAVFPQMSWRHFRDPEDTTMRLDSFLIHEDFYLILYSQLNPFTLVFPCSYVRDTEAETLTLHDPSMLDIPPSDIPSEYQLSPNSTQFSTLVMRETSHLSLPVRNKSHDCRASILKLFALDSHLSVHESVYVGFARNSAAVGDSVPIEVLKAKKRAPGMSRTRSTTFHDDFITHDWDETASRSGVLTLDAAMSSITPLAFPQWTLDYTQIYAVVTGRLGLGSSKKGADKRIGDSLNNMVQQLDRLLADAEASDRFKNQTGLELLGSGIVLDNLDQNAQEWTSFWSRIVHGRSGLLNYVYTTIQASSTFSTITSQSSTKADLIQPLSPSTLYDELVNEWLGYLPHDIPGRTRIMKEQIIRGVVADLILAQFSIRGGIGHGSRDSERADSVVPSSSAAILNENEESISSALPGEDNRSAPSSSRTSRKNREPDVNEPEPQANIWPVYSSLSAFTSFKSDQVLNSGTTSMLQHWRPGVNPADYSWQRHVAGTQGMTATTPKRRHSRRRTTSLHGSQQAGSTLPIPIVPADTTRTWGSQPEHLEPPSLRLHSSQMADQNVSMTQIERGMFGGREAGRKTVAKARKKKRAAGF</sequence>
<gene>
    <name evidence="1" type="ORF">BO66DRAFT_381682</name>
</gene>
<keyword evidence="2" id="KW-1185">Reference proteome</keyword>
<organism evidence="1 2">
    <name type="scientific">Aspergillus aculeatinus CBS 121060</name>
    <dbReference type="NCBI Taxonomy" id="1448322"/>
    <lineage>
        <taxon>Eukaryota</taxon>
        <taxon>Fungi</taxon>
        <taxon>Dikarya</taxon>
        <taxon>Ascomycota</taxon>
        <taxon>Pezizomycotina</taxon>
        <taxon>Eurotiomycetes</taxon>
        <taxon>Eurotiomycetidae</taxon>
        <taxon>Eurotiales</taxon>
        <taxon>Aspergillaceae</taxon>
        <taxon>Aspergillus</taxon>
        <taxon>Aspergillus subgen. Circumdati</taxon>
    </lineage>
</organism>
<dbReference type="Proteomes" id="UP000249661">
    <property type="component" value="Unassembled WGS sequence"/>
</dbReference>